<evidence type="ECO:0000256" key="1">
    <source>
        <dbReference type="ARBA" id="ARBA00009431"/>
    </source>
</evidence>
<dbReference type="Pfam" id="PF00450">
    <property type="entry name" value="Peptidase_S10"/>
    <property type="match status" value="1"/>
</dbReference>
<dbReference type="InterPro" id="IPR029058">
    <property type="entry name" value="AB_hydrolase_fold"/>
</dbReference>
<dbReference type="eggNOG" id="KOG1282">
    <property type="taxonomic scope" value="Eukaryota"/>
</dbReference>
<reference evidence="4" key="3">
    <citation type="submission" date="2015-04" db="UniProtKB">
        <authorList>
            <consortium name="EnsemblPlants"/>
        </authorList>
    </citation>
    <scope>IDENTIFICATION</scope>
    <source>
        <strain evidence="4">cv. Jemalong A17</strain>
    </source>
</reference>
<keyword evidence="2" id="KW-0732">Signal</keyword>
<reference evidence="3 5" key="2">
    <citation type="journal article" date="2014" name="BMC Genomics">
        <title>An improved genome release (version Mt4.0) for the model legume Medicago truncatula.</title>
        <authorList>
            <person name="Tang H."/>
            <person name="Krishnakumar V."/>
            <person name="Bidwell S."/>
            <person name="Rosen B."/>
            <person name="Chan A."/>
            <person name="Zhou S."/>
            <person name="Gentzbittel L."/>
            <person name="Childs K.L."/>
            <person name="Yandell M."/>
            <person name="Gundlach H."/>
            <person name="Mayer K.F."/>
            <person name="Schwartz D.C."/>
            <person name="Town C.D."/>
        </authorList>
    </citation>
    <scope>GENOME REANNOTATION</scope>
    <source>
        <strain evidence="4 5">cv. Jemalong A17</strain>
    </source>
</reference>
<comment type="similarity">
    <text evidence="1">Belongs to the peptidase S10 family.</text>
</comment>
<keyword evidence="5" id="KW-1185">Reference proteome</keyword>
<feature type="chain" id="PRO_5014572364" evidence="2">
    <location>
        <begin position="25"/>
        <end position="439"/>
    </location>
</feature>
<dbReference type="AlphaFoldDB" id="G7IPL0"/>
<keyword evidence="3" id="KW-0645">Protease</keyword>
<organism evidence="3 5">
    <name type="scientific">Medicago truncatula</name>
    <name type="common">Barrel medic</name>
    <name type="synonym">Medicago tribuloides</name>
    <dbReference type="NCBI Taxonomy" id="3880"/>
    <lineage>
        <taxon>Eukaryota</taxon>
        <taxon>Viridiplantae</taxon>
        <taxon>Streptophyta</taxon>
        <taxon>Embryophyta</taxon>
        <taxon>Tracheophyta</taxon>
        <taxon>Spermatophyta</taxon>
        <taxon>Magnoliopsida</taxon>
        <taxon>eudicotyledons</taxon>
        <taxon>Gunneridae</taxon>
        <taxon>Pentapetalae</taxon>
        <taxon>rosids</taxon>
        <taxon>fabids</taxon>
        <taxon>Fabales</taxon>
        <taxon>Fabaceae</taxon>
        <taxon>Papilionoideae</taxon>
        <taxon>50 kb inversion clade</taxon>
        <taxon>NPAAA clade</taxon>
        <taxon>Hologalegina</taxon>
        <taxon>IRL clade</taxon>
        <taxon>Trifolieae</taxon>
        <taxon>Medicago</taxon>
    </lineage>
</organism>
<accession>G7IPL0</accession>
<dbReference type="STRING" id="3880.G7IPL0"/>
<dbReference type="GO" id="GO:0004185">
    <property type="term" value="F:serine-type carboxypeptidase activity"/>
    <property type="evidence" value="ECO:0007669"/>
    <property type="project" value="InterPro"/>
</dbReference>
<dbReference type="EnsemblPlants" id="AES63483">
    <property type="protein sequence ID" value="AES63483"/>
    <property type="gene ID" value="MTR_2g009200"/>
</dbReference>
<dbReference type="GO" id="GO:0019748">
    <property type="term" value="P:secondary metabolic process"/>
    <property type="evidence" value="ECO:0000318"/>
    <property type="project" value="GO_Central"/>
</dbReference>
<dbReference type="InterPro" id="IPR001563">
    <property type="entry name" value="Peptidase_S10"/>
</dbReference>
<dbReference type="Proteomes" id="UP000002051">
    <property type="component" value="Chromosome 2"/>
</dbReference>
<evidence type="ECO:0000256" key="2">
    <source>
        <dbReference type="SAM" id="SignalP"/>
    </source>
</evidence>
<dbReference type="HOGENOM" id="CLU_008523_0_1_1"/>
<name>G7IPL0_MEDTR</name>
<dbReference type="Gene3D" id="3.40.50.12670">
    <property type="match status" value="1"/>
</dbReference>
<reference evidence="3 5" key="1">
    <citation type="journal article" date="2011" name="Nature">
        <title>The Medicago genome provides insight into the evolution of rhizobial symbioses.</title>
        <authorList>
            <person name="Young N.D."/>
            <person name="Debelle F."/>
            <person name="Oldroyd G.E."/>
            <person name="Geurts R."/>
            <person name="Cannon S.B."/>
            <person name="Udvardi M.K."/>
            <person name="Benedito V.A."/>
            <person name="Mayer K.F."/>
            <person name="Gouzy J."/>
            <person name="Schoof H."/>
            <person name="Van de Peer Y."/>
            <person name="Proost S."/>
            <person name="Cook D.R."/>
            <person name="Meyers B.C."/>
            <person name="Spannagl M."/>
            <person name="Cheung F."/>
            <person name="De Mita S."/>
            <person name="Krishnakumar V."/>
            <person name="Gundlach H."/>
            <person name="Zhou S."/>
            <person name="Mudge J."/>
            <person name="Bharti A.K."/>
            <person name="Murray J.D."/>
            <person name="Naoumkina M.A."/>
            <person name="Rosen B."/>
            <person name="Silverstein K.A."/>
            <person name="Tang H."/>
            <person name="Rombauts S."/>
            <person name="Zhao P.X."/>
            <person name="Zhou P."/>
            <person name="Barbe V."/>
            <person name="Bardou P."/>
            <person name="Bechner M."/>
            <person name="Bellec A."/>
            <person name="Berger A."/>
            <person name="Berges H."/>
            <person name="Bidwell S."/>
            <person name="Bisseling T."/>
            <person name="Choisne N."/>
            <person name="Couloux A."/>
            <person name="Denny R."/>
            <person name="Deshpande S."/>
            <person name="Dai X."/>
            <person name="Doyle J.J."/>
            <person name="Dudez A.M."/>
            <person name="Farmer A.D."/>
            <person name="Fouteau S."/>
            <person name="Franken C."/>
            <person name="Gibelin C."/>
            <person name="Gish J."/>
            <person name="Goldstein S."/>
            <person name="Gonzalez A.J."/>
            <person name="Green P.J."/>
            <person name="Hallab A."/>
            <person name="Hartog M."/>
            <person name="Hua A."/>
            <person name="Humphray S.J."/>
            <person name="Jeong D.H."/>
            <person name="Jing Y."/>
            <person name="Jocker A."/>
            <person name="Kenton S.M."/>
            <person name="Kim D.J."/>
            <person name="Klee K."/>
            <person name="Lai H."/>
            <person name="Lang C."/>
            <person name="Lin S."/>
            <person name="Macmil S.L."/>
            <person name="Magdelenat G."/>
            <person name="Matthews L."/>
            <person name="McCorrison J."/>
            <person name="Monaghan E.L."/>
            <person name="Mun J.H."/>
            <person name="Najar F.Z."/>
            <person name="Nicholson C."/>
            <person name="Noirot C."/>
            <person name="O'Bleness M."/>
            <person name="Paule C.R."/>
            <person name="Poulain J."/>
            <person name="Prion F."/>
            <person name="Qin B."/>
            <person name="Qu C."/>
            <person name="Retzel E.F."/>
            <person name="Riddle C."/>
            <person name="Sallet E."/>
            <person name="Samain S."/>
            <person name="Samson N."/>
            <person name="Sanders I."/>
            <person name="Saurat O."/>
            <person name="Scarpelli C."/>
            <person name="Schiex T."/>
            <person name="Segurens B."/>
            <person name="Severin A.J."/>
            <person name="Sherrier D.J."/>
            <person name="Shi R."/>
            <person name="Sims S."/>
            <person name="Singer S.R."/>
            <person name="Sinharoy S."/>
            <person name="Sterck L."/>
            <person name="Viollet A."/>
            <person name="Wang B.B."/>
            <person name="Wang K."/>
            <person name="Wang M."/>
            <person name="Wang X."/>
            <person name="Warfsmann J."/>
            <person name="Weissenbach J."/>
            <person name="White D.D."/>
            <person name="White J.D."/>
            <person name="Wiley G.B."/>
            <person name="Wincker P."/>
            <person name="Xing Y."/>
            <person name="Yang L."/>
            <person name="Yao Z."/>
            <person name="Ying F."/>
            <person name="Zhai J."/>
            <person name="Zhou L."/>
            <person name="Zuber A."/>
            <person name="Denarie J."/>
            <person name="Dixon R.A."/>
            <person name="May G.D."/>
            <person name="Schwartz D.C."/>
            <person name="Rogers J."/>
            <person name="Quetier F."/>
            <person name="Town C.D."/>
            <person name="Roe B.A."/>
        </authorList>
    </citation>
    <scope>NUCLEOTIDE SEQUENCE [LARGE SCALE GENOMIC DNA]</scope>
    <source>
        <strain evidence="3">A17</strain>
        <strain evidence="4 5">cv. Jemalong A17</strain>
    </source>
</reference>
<dbReference type="PANTHER" id="PTHR11802">
    <property type="entry name" value="SERINE PROTEASE FAMILY S10 SERINE CARBOXYPEPTIDASE"/>
    <property type="match status" value="1"/>
</dbReference>
<sequence>MAVYLIRSCSWLLIVLTLFIHADCGDIVKTLPGFPGELPFTLETGYIGVEHSELFYLFVESTGNPKTDPLLLYLIGGPGCSALNAFFFQVGPLAFNEADYTGGLPQLILRSYPWTKSASIIFLDAPVGTGYSYSTSPESLVPSDSMSARQTYKFLRQWLMEHPQYLLNPVLIVGDSYSGMLAPIISKHILDGGSPVTSIALENNTKIIMAHRLTLISDSLYEEAKESCEGWYIDVNPSNTKCVKALQEIDELLTDINVANVLDPNCERLSPKPNDTRSRRVLKGKETNFQWQFQKQHHQKWWCKSYVYLLSYIWANDEKVQEALHVREDIYNKDISDAIDYQKNLTQTNLKVLLYNGDHDLVVSHISTETWIGTLHLTVEDPWRPWFVDGQVAGYQVQYSNIGYRLTYATVKGAGHSPTEYNNRECFEMFERWIHFYPL</sequence>
<dbReference type="PaxDb" id="3880-AES63483"/>
<evidence type="ECO:0000313" key="4">
    <source>
        <dbReference type="EnsemblPlants" id="AES63483"/>
    </source>
</evidence>
<dbReference type="PRINTS" id="PR00724">
    <property type="entry name" value="CRBOXYPTASEC"/>
</dbReference>
<evidence type="ECO:0000313" key="3">
    <source>
        <dbReference type="EMBL" id="AES63483.2"/>
    </source>
</evidence>
<accession>A0A0C3UWJ4</accession>
<dbReference type="SUPFAM" id="SSF53474">
    <property type="entry name" value="alpha/beta-Hydrolases"/>
    <property type="match status" value="1"/>
</dbReference>
<dbReference type="GO" id="GO:0016747">
    <property type="term" value="F:acyltransferase activity, transferring groups other than amino-acyl groups"/>
    <property type="evidence" value="ECO:0000318"/>
    <property type="project" value="GO_Central"/>
</dbReference>
<keyword evidence="3" id="KW-0378">Hydrolase</keyword>
<dbReference type="PANTHER" id="PTHR11802:SF400">
    <property type="entry name" value="SERINE CARBOXYPEPTIDASE-LIKE PROTEIN"/>
    <property type="match status" value="1"/>
</dbReference>
<dbReference type="EMBL" id="CM001218">
    <property type="protein sequence ID" value="AES63483.2"/>
    <property type="molecule type" value="Genomic_DNA"/>
</dbReference>
<protein>
    <submittedName>
        <fullName evidence="3">Serine carboxypeptidase-like protein</fullName>
    </submittedName>
</protein>
<evidence type="ECO:0000313" key="5">
    <source>
        <dbReference type="Proteomes" id="UP000002051"/>
    </source>
</evidence>
<gene>
    <name evidence="3" type="ordered locus">MTR_2g009200</name>
</gene>
<keyword evidence="3" id="KW-0121">Carboxypeptidase</keyword>
<proteinExistence type="inferred from homology"/>
<dbReference type="Gene3D" id="3.40.50.1820">
    <property type="entry name" value="alpha/beta hydrolase"/>
    <property type="match status" value="1"/>
</dbReference>
<dbReference type="GO" id="GO:0006508">
    <property type="term" value="P:proteolysis"/>
    <property type="evidence" value="ECO:0007669"/>
    <property type="project" value="InterPro"/>
</dbReference>
<feature type="signal peptide" evidence="2">
    <location>
        <begin position="1"/>
        <end position="24"/>
    </location>
</feature>